<keyword evidence="2" id="KW-0808">Transferase</keyword>
<dbReference type="SUPFAM" id="SSF53448">
    <property type="entry name" value="Nucleotide-diphospho-sugar transferases"/>
    <property type="match status" value="1"/>
</dbReference>
<dbReference type="PANTHER" id="PTHR22916:SF3">
    <property type="entry name" value="UDP-GLCNAC:BETAGAL BETA-1,3-N-ACETYLGLUCOSAMINYLTRANSFERASE-LIKE PROTEIN 1"/>
    <property type="match status" value="1"/>
</dbReference>
<sequence length="321" mass="36254">MRSVLEQSAAPAEFVVVDDGSRAEEGAALDALAERLGFRVLHTQNGGQGAARNAGVASTTAPYICFLDQDDFFLGHHIRDLSRAVPRNDPHFGWVYGELFEAEGDGSVVRTSIVTHHARHPKTDVIDLIKGDMFVLPSAALVSREAFEAVGGFDPQFTGYEDDDLFLRIFRAGYTNHFTPKAVTVWCIHSESTSYSPKMALSRFRYFRKLVGMFPDDEAKGRFFVRDMIIPRFQEIFLSEAIEAATRREGKYAANRETYLRLAADYVAIIRDQPTVSGFFKWRLGLHLRALDSRHARRIYHLRPTVTRLRAAIRGLTRPSR</sequence>
<dbReference type="Gene3D" id="3.90.550.10">
    <property type="entry name" value="Spore Coat Polysaccharide Biosynthesis Protein SpsA, Chain A"/>
    <property type="match status" value="1"/>
</dbReference>
<dbReference type="PANTHER" id="PTHR22916">
    <property type="entry name" value="GLYCOSYLTRANSFERASE"/>
    <property type="match status" value="1"/>
</dbReference>
<accession>A0A1H0EPP5</accession>
<name>A0A1H0EPP5_9HYPH</name>
<dbReference type="InterPro" id="IPR029044">
    <property type="entry name" value="Nucleotide-diphossugar_trans"/>
</dbReference>
<proteinExistence type="predicted"/>
<dbReference type="Pfam" id="PF00535">
    <property type="entry name" value="Glycos_transf_2"/>
    <property type="match status" value="1"/>
</dbReference>
<dbReference type="STRING" id="1166073.SAMN05192530_102152"/>
<dbReference type="InterPro" id="IPR001173">
    <property type="entry name" value="Glyco_trans_2-like"/>
</dbReference>
<dbReference type="AlphaFoldDB" id="A0A1H0EPP5"/>
<gene>
    <name evidence="2" type="ORF">SAMN05192530_102152</name>
</gene>
<protein>
    <submittedName>
        <fullName evidence="2">Glycosyltransferase, GT2 family</fullName>
    </submittedName>
</protein>
<feature type="domain" description="Glycosyltransferase 2-like" evidence="1">
    <location>
        <begin position="2"/>
        <end position="149"/>
    </location>
</feature>
<organism evidence="2 3">
    <name type="scientific">Aureimonas jatrophae</name>
    <dbReference type="NCBI Taxonomy" id="1166073"/>
    <lineage>
        <taxon>Bacteria</taxon>
        <taxon>Pseudomonadati</taxon>
        <taxon>Pseudomonadota</taxon>
        <taxon>Alphaproteobacteria</taxon>
        <taxon>Hyphomicrobiales</taxon>
        <taxon>Aurantimonadaceae</taxon>
        <taxon>Aureimonas</taxon>
    </lineage>
</organism>
<dbReference type="Proteomes" id="UP000198793">
    <property type="component" value="Unassembled WGS sequence"/>
</dbReference>
<keyword evidence="3" id="KW-1185">Reference proteome</keyword>
<reference evidence="2 3" key="1">
    <citation type="submission" date="2016-10" db="EMBL/GenBank/DDBJ databases">
        <authorList>
            <person name="de Groot N.N."/>
        </authorList>
    </citation>
    <scope>NUCLEOTIDE SEQUENCE [LARGE SCALE GENOMIC DNA]</scope>
    <source>
        <strain evidence="3">L7-484,KACC 16230,DSM 25025</strain>
    </source>
</reference>
<dbReference type="CDD" id="cd00761">
    <property type="entry name" value="Glyco_tranf_GTA_type"/>
    <property type="match status" value="1"/>
</dbReference>
<evidence type="ECO:0000313" key="2">
    <source>
        <dbReference type="EMBL" id="SDN84342.1"/>
    </source>
</evidence>
<dbReference type="EMBL" id="FNIT01000002">
    <property type="protein sequence ID" value="SDN84342.1"/>
    <property type="molecule type" value="Genomic_DNA"/>
</dbReference>
<evidence type="ECO:0000259" key="1">
    <source>
        <dbReference type="Pfam" id="PF00535"/>
    </source>
</evidence>
<evidence type="ECO:0000313" key="3">
    <source>
        <dbReference type="Proteomes" id="UP000198793"/>
    </source>
</evidence>
<dbReference type="GO" id="GO:0016758">
    <property type="term" value="F:hexosyltransferase activity"/>
    <property type="evidence" value="ECO:0007669"/>
    <property type="project" value="UniProtKB-ARBA"/>
</dbReference>